<dbReference type="InterPro" id="IPR000600">
    <property type="entry name" value="ROK"/>
</dbReference>
<dbReference type="SUPFAM" id="SSF46785">
    <property type="entry name" value="Winged helix' DNA-binding domain"/>
    <property type="match status" value="1"/>
</dbReference>
<evidence type="ECO:0000313" key="2">
    <source>
        <dbReference type="EMBL" id="QIN83292.1"/>
    </source>
</evidence>
<dbReference type="AlphaFoldDB" id="A0A6G8QA42"/>
<dbReference type="Pfam" id="PF13412">
    <property type="entry name" value="HTH_24"/>
    <property type="match status" value="1"/>
</dbReference>
<gene>
    <name evidence="2" type="ORF">GBA63_12065</name>
</gene>
<comment type="similarity">
    <text evidence="1">Belongs to the ROK (NagC/XylR) family.</text>
</comment>
<dbReference type="SUPFAM" id="SSF53067">
    <property type="entry name" value="Actin-like ATPase domain"/>
    <property type="match status" value="1"/>
</dbReference>
<name>A0A6G8QA42_9ACTN</name>
<dbReference type="Proteomes" id="UP000501452">
    <property type="component" value="Chromosome"/>
</dbReference>
<organism evidence="2 3">
    <name type="scientific">Rubrobacter tropicus</name>
    <dbReference type="NCBI Taxonomy" id="2653851"/>
    <lineage>
        <taxon>Bacteria</taxon>
        <taxon>Bacillati</taxon>
        <taxon>Actinomycetota</taxon>
        <taxon>Rubrobacteria</taxon>
        <taxon>Rubrobacterales</taxon>
        <taxon>Rubrobacteraceae</taxon>
        <taxon>Rubrobacter</taxon>
    </lineage>
</organism>
<dbReference type="CDD" id="cd00090">
    <property type="entry name" value="HTH_ARSR"/>
    <property type="match status" value="1"/>
</dbReference>
<dbReference type="EMBL" id="CP045119">
    <property type="protein sequence ID" value="QIN83292.1"/>
    <property type="molecule type" value="Genomic_DNA"/>
</dbReference>
<evidence type="ECO:0000313" key="3">
    <source>
        <dbReference type="Proteomes" id="UP000501452"/>
    </source>
</evidence>
<dbReference type="KEGG" id="rub:GBA63_12065"/>
<accession>A0A6G8QA42</accession>
<dbReference type="PANTHER" id="PTHR18964">
    <property type="entry name" value="ROK (REPRESSOR, ORF, KINASE) FAMILY"/>
    <property type="match status" value="1"/>
</dbReference>
<evidence type="ECO:0000256" key="1">
    <source>
        <dbReference type="ARBA" id="ARBA00006479"/>
    </source>
</evidence>
<dbReference type="Pfam" id="PF00480">
    <property type="entry name" value="ROK"/>
    <property type="match status" value="1"/>
</dbReference>
<reference evidence="2 3" key="1">
    <citation type="submission" date="2019-10" db="EMBL/GenBank/DDBJ databases">
        <title>Rubrobacter sp nov SCSIO 52090 isolated from a deep-sea sediment in the South China Sea.</title>
        <authorList>
            <person name="Chen R.W."/>
        </authorList>
    </citation>
    <scope>NUCLEOTIDE SEQUENCE [LARGE SCALE GENOMIC DNA]</scope>
    <source>
        <strain evidence="2 3">SCSIO 52909</strain>
    </source>
</reference>
<dbReference type="InterPro" id="IPR011991">
    <property type="entry name" value="ArsR-like_HTH"/>
</dbReference>
<protein>
    <submittedName>
        <fullName evidence="2">ROK family protein</fullName>
    </submittedName>
</protein>
<dbReference type="InterPro" id="IPR036388">
    <property type="entry name" value="WH-like_DNA-bd_sf"/>
</dbReference>
<dbReference type="Gene3D" id="3.30.420.40">
    <property type="match status" value="2"/>
</dbReference>
<dbReference type="PANTHER" id="PTHR18964:SF173">
    <property type="entry name" value="GLUCOKINASE"/>
    <property type="match status" value="1"/>
</dbReference>
<dbReference type="InterPro" id="IPR036390">
    <property type="entry name" value="WH_DNA-bd_sf"/>
</dbReference>
<dbReference type="RefSeq" id="WP_166176434.1">
    <property type="nucleotide sequence ID" value="NZ_CP045119.1"/>
</dbReference>
<dbReference type="Gene3D" id="1.10.10.10">
    <property type="entry name" value="Winged helix-like DNA-binding domain superfamily/Winged helix DNA-binding domain"/>
    <property type="match status" value="1"/>
</dbReference>
<proteinExistence type="inferred from homology"/>
<dbReference type="InterPro" id="IPR043129">
    <property type="entry name" value="ATPase_NBD"/>
</dbReference>
<keyword evidence="3" id="KW-1185">Reference proteome</keyword>
<sequence>MRIAGEDEGRSRGRIVELLRKNGPLTRADLARSAGVSRSTASTVVGSLLASGVAVEVGGGAKRGGGQAHAGRPGVPVSLNPEAGAAVGVVFGHRHLRAVVADLSHAILAEAEAKLPVDHDAAGALDRAGDLVARALDEAGTARDKIVGVGVGFPGPLDRATGVVQSSSISPSWVGRRPAEELGRRLGLPVHLDNDANLAALAELLWGAARGTSDAVCVVLSEHIGAGLILGDGVYRGTLGAAGEIGHLTVDERGPICRCGNRGCLETLASVPAVVDLLRPVHGPDLTIENVLEHTAEGDAACRRAVGDAGRLVGAALAGVCNLLNPERVIVGGMLSEAGDVLLDPLRASLRRHALPVAATAEVVRAGLGTRTRALGAVALALRETDTFVSLPEAPPSSTDVLADPA</sequence>